<feature type="region of interest" description="Disordered" evidence="1">
    <location>
        <begin position="510"/>
        <end position="609"/>
    </location>
</feature>
<feature type="region of interest" description="Disordered" evidence="1">
    <location>
        <begin position="1"/>
        <end position="71"/>
    </location>
</feature>
<feature type="compositionally biased region" description="Low complexity" evidence="1">
    <location>
        <begin position="245"/>
        <end position="256"/>
    </location>
</feature>
<feature type="compositionally biased region" description="Polar residues" evidence="1">
    <location>
        <begin position="467"/>
        <end position="479"/>
    </location>
</feature>
<feature type="compositionally biased region" description="Basic and acidic residues" evidence="1">
    <location>
        <begin position="299"/>
        <end position="308"/>
    </location>
</feature>
<evidence type="ECO:0000259" key="3">
    <source>
        <dbReference type="PROSITE" id="PS50053"/>
    </source>
</evidence>
<feature type="domain" description="Ubiquitin-like" evidence="3">
    <location>
        <begin position="389"/>
        <end position="463"/>
    </location>
</feature>
<dbReference type="Pfam" id="PF00789">
    <property type="entry name" value="UBX"/>
    <property type="match status" value="1"/>
</dbReference>
<dbReference type="SUPFAM" id="SSF54236">
    <property type="entry name" value="Ubiquitin-like"/>
    <property type="match status" value="1"/>
</dbReference>
<evidence type="ECO:0000313" key="5">
    <source>
        <dbReference type="Proteomes" id="UP000324897"/>
    </source>
</evidence>
<dbReference type="EMBL" id="RWGY01000013">
    <property type="protein sequence ID" value="TVU25785.1"/>
    <property type="molecule type" value="Genomic_DNA"/>
</dbReference>
<evidence type="ECO:0000259" key="2">
    <source>
        <dbReference type="PROSITE" id="PS50033"/>
    </source>
</evidence>
<feature type="domain" description="UBX" evidence="2">
    <location>
        <begin position="384"/>
        <end position="462"/>
    </location>
</feature>
<evidence type="ECO:0008006" key="6">
    <source>
        <dbReference type="Google" id="ProtNLM"/>
    </source>
</evidence>
<dbReference type="PANTHER" id="PTHR47770">
    <property type="entry name" value="PLANT UBX DOMAIN-CONTAINING PROTEIN 11"/>
    <property type="match status" value="1"/>
</dbReference>
<name>A0A5J9UQK5_9POAL</name>
<dbReference type="Gramene" id="TVU25785">
    <property type="protein sequence ID" value="TVU25785"/>
    <property type="gene ID" value="EJB05_28294"/>
</dbReference>
<proteinExistence type="predicted"/>
<accession>A0A5J9UQK5</accession>
<dbReference type="InterPro" id="IPR000626">
    <property type="entry name" value="Ubiquitin-like_dom"/>
</dbReference>
<feature type="non-terminal residue" evidence="4">
    <location>
        <position position="1"/>
    </location>
</feature>
<reference evidence="4 5" key="1">
    <citation type="journal article" date="2019" name="Sci. Rep.">
        <title>A high-quality genome of Eragrostis curvula grass provides insights into Poaceae evolution and supports new strategies to enhance forage quality.</title>
        <authorList>
            <person name="Carballo J."/>
            <person name="Santos B.A.C.M."/>
            <person name="Zappacosta D."/>
            <person name="Garbus I."/>
            <person name="Selva J.P."/>
            <person name="Gallo C.A."/>
            <person name="Diaz A."/>
            <person name="Albertini E."/>
            <person name="Caccamo M."/>
            <person name="Echenique V."/>
        </authorList>
    </citation>
    <scope>NUCLEOTIDE SEQUENCE [LARGE SCALE GENOMIC DNA]</scope>
    <source>
        <strain evidence="5">cv. Victoria</strain>
        <tissue evidence="4">Leaf</tissue>
    </source>
</reference>
<feature type="compositionally biased region" description="Low complexity" evidence="1">
    <location>
        <begin position="318"/>
        <end position="333"/>
    </location>
</feature>
<dbReference type="Gene3D" id="3.10.20.90">
    <property type="entry name" value="Phosphatidylinositol 3-kinase Catalytic Subunit, Chain A, domain 1"/>
    <property type="match status" value="1"/>
</dbReference>
<dbReference type="PROSITE" id="PS50053">
    <property type="entry name" value="UBIQUITIN_2"/>
    <property type="match status" value="1"/>
</dbReference>
<dbReference type="InterPro" id="IPR036249">
    <property type="entry name" value="Thioredoxin-like_sf"/>
</dbReference>
<dbReference type="AlphaFoldDB" id="A0A5J9UQK5"/>
<dbReference type="CDD" id="cd01767">
    <property type="entry name" value="UBX"/>
    <property type="match status" value="1"/>
</dbReference>
<evidence type="ECO:0000313" key="4">
    <source>
        <dbReference type="EMBL" id="TVU25785.1"/>
    </source>
</evidence>
<dbReference type="OrthoDB" id="2445133at2759"/>
<evidence type="ECO:0000256" key="1">
    <source>
        <dbReference type="SAM" id="MobiDB-lite"/>
    </source>
</evidence>
<dbReference type="Proteomes" id="UP000324897">
    <property type="component" value="Chromosome 2"/>
</dbReference>
<dbReference type="PROSITE" id="PS50033">
    <property type="entry name" value="UBX"/>
    <property type="match status" value="1"/>
</dbReference>
<gene>
    <name evidence="4" type="ORF">EJB05_28294</name>
</gene>
<feature type="compositionally biased region" description="Basic and acidic residues" evidence="1">
    <location>
        <begin position="280"/>
        <end position="292"/>
    </location>
</feature>
<protein>
    <recommendedName>
        <fullName evidence="6">UBX domain-containing protein</fullName>
    </recommendedName>
</protein>
<feature type="compositionally biased region" description="Polar residues" evidence="1">
    <location>
        <begin position="513"/>
        <end position="525"/>
    </location>
</feature>
<feature type="compositionally biased region" description="Polar residues" evidence="1">
    <location>
        <begin position="232"/>
        <end position="244"/>
    </location>
</feature>
<dbReference type="SMART" id="SM00166">
    <property type="entry name" value="UBX"/>
    <property type="match status" value="1"/>
</dbReference>
<feature type="compositionally biased region" description="Low complexity" evidence="1">
    <location>
        <begin position="50"/>
        <end position="59"/>
    </location>
</feature>
<feature type="compositionally biased region" description="Polar residues" evidence="1">
    <location>
        <begin position="551"/>
        <end position="565"/>
    </location>
</feature>
<dbReference type="InterPro" id="IPR029071">
    <property type="entry name" value="Ubiquitin-like_domsf"/>
</dbReference>
<feature type="region of interest" description="Disordered" evidence="1">
    <location>
        <begin position="231"/>
        <end position="359"/>
    </location>
</feature>
<keyword evidence="5" id="KW-1185">Reference proteome</keyword>
<dbReference type="InterPro" id="IPR001012">
    <property type="entry name" value="UBX_dom"/>
</dbReference>
<dbReference type="PANTHER" id="PTHR47770:SF1">
    <property type="entry name" value="PLANT UBX DOMAIN-CONTAINING PROTEIN 11"/>
    <property type="match status" value="1"/>
</dbReference>
<organism evidence="4 5">
    <name type="scientific">Eragrostis curvula</name>
    <name type="common">weeping love grass</name>
    <dbReference type="NCBI Taxonomy" id="38414"/>
    <lineage>
        <taxon>Eukaryota</taxon>
        <taxon>Viridiplantae</taxon>
        <taxon>Streptophyta</taxon>
        <taxon>Embryophyta</taxon>
        <taxon>Tracheophyta</taxon>
        <taxon>Spermatophyta</taxon>
        <taxon>Magnoliopsida</taxon>
        <taxon>Liliopsida</taxon>
        <taxon>Poales</taxon>
        <taxon>Poaceae</taxon>
        <taxon>PACMAD clade</taxon>
        <taxon>Chloridoideae</taxon>
        <taxon>Eragrostideae</taxon>
        <taxon>Eragrostidinae</taxon>
        <taxon>Eragrostis</taxon>
    </lineage>
</organism>
<feature type="region of interest" description="Disordered" evidence="1">
    <location>
        <begin position="467"/>
        <end position="488"/>
    </location>
</feature>
<comment type="caution">
    <text evidence="4">The sequence shown here is derived from an EMBL/GenBank/DDBJ whole genome shotgun (WGS) entry which is preliminary data.</text>
</comment>
<dbReference type="SUPFAM" id="SSF52833">
    <property type="entry name" value="Thioredoxin-like"/>
    <property type="match status" value="1"/>
</dbReference>
<sequence length="609" mass="66208">MAKTQPDPSPTRFRAREGGPLEPTHHHRRRSKESPHPTPPRLACSAGRCSSTPSYSPSSAVTRDPDRPLPMERTVNSLAYKGSISDAINQSRQEKKLFVVYISGEDEASGSLENCTLVDEHVVEVIGRCCVFLHLKQGNIDAAQFSAICILLYSFEPLMSLRFSISSICDPQKSVPSISVIGLNGVMLWNHEGHISSENLKECIEKAWATLHLQETAATLLTASLASRNAEPVNTTSQLPPQQVSSTSENPSASSSQCAGVPGASGVAHSTDLVSQSSGIRDEPLEKNEKASSKSVSDLGDRTVEKLDSACSEVKNDSPGSSRSSSTDCSAPSPRRKNKVDGSCTPVPSDASPKTITSGLSSQLLVEQDKAISSSTPDEFSNSVKSDDIHLSIRMPSGNRLEIKLTNQDVLREVKNFVDENLGSGVGSYDLSLIYPKRVFTEKDMEATLCELGIQNRHAMMVVPHCQSAQVPRSQSSSRPYDAGENSGDGGYFSYLRTVLSYANPLSYLRGNPTASNPELQTNEDQQQHRTRSAQWSRPGMETASERQPHPGNSSQDATQESPMNTLRRRTRPFGANVHTLQSEDQGPSDDRNVFWNGNSTEFGGDDRK</sequence>